<evidence type="ECO:0000313" key="2">
    <source>
        <dbReference type="EMBL" id="AYG59680.1"/>
    </source>
</evidence>
<sequence>MSWGFERDKRYNRQNDIHGKFAGQEQGGIITPADHKVVIAITGDRGKQHGYADERMSDGSYHYFGAGRNGDMKFRDRNRRLYEHSADGKSLLLFKEERRELRFLGEYVCEGYDERQAPGENKKMRKAIVFHLRPLENINEEVDTESAAEPGVSDEELEKRAFAAAKPQAGKSEGKGRANIYERSKDVRNWVLRRAKGKCEYDGAPAPFLRADGEPYLEPHHIYRVSDGGPDDPRTVIALCPNCHRRAHSGVDKTPFNKELLAKIKTIQLDPKK</sequence>
<reference evidence="2 3" key="1">
    <citation type="submission" date="2018-10" db="EMBL/GenBank/DDBJ databases">
        <title>Rhizobium etli, R. leguminosarum and a new Rhizobium genospecies from Phaseolus dumosus.</title>
        <authorList>
            <person name="Ramirez-Puebla S.T."/>
            <person name="Rogel-Hernandez M.A."/>
            <person name="Guerrero G."/>
            <person name="Ormeno-Orrillo E."/>
            <person name="Martinez-Romero J.C."/>
            <person name="Negrete-Yankelevich S."/>
            <person name="Martinez-Romero E."/>
        </authorList>
    </citation>
    <scope>NUCLEOTIDE SEQUENCE [LARGE SCALE GENOMIC DNA]</scope>
    <source>
        <strain evidence="2 3">CCGE525</strain>
    </source>
</reference>
<dbReference type="Pfam" id="PF01844">
    <property type="entry name" value="HNH"/>
    <property type="match status" value="1"/>
</dbReference>
<dbReference type="OrthoDB" id="9788621at2"/>
<keyword evidence="2" id="KW-0540">Nuclease</keyword>
<dbReference type="RefSeq" id="WP_120704688.1">
    <property type="nucleotide sequence ID" value="NZ_CP032694.1"/>
</dbReference>
<dbReference type="InterPro" id="IPR003615">
    <property type="entry name" value="HNH_nuc"/>
</dbReference>
<keyword evidence="3" id="KW-1185">Reference proteome</keyword>
<protein>
    <submittedName>
        <fullName evidence="2">HNH endonuclease</fullName>
    </submittedName>
</protein>
<dbReference type="GO" id="GO:0008270">
    <property type="term" value="F:zinc ion binding"/>
    <property type="evidence" value="ECO:0007669"/>
    <property type="project" value="InterPro"/>
</dbReference>
<dbReference type="GO" id="GO:0003676">
    <property type="term" value="F:nucleic acid binding"/>
    <property type="evidence" value="ECO:0007669"/>
    <property type="project" value="InterPro"/>
</dbReference>
<dbReference type="KEGG" id="rjg:CCGE525_13370"/>
<dbReference type="SMART" id="SM00507">
    <property type="entry name" value="HNHc"/>
    <property type="match status" value="1"/>
</dbReference>
<organism evidence="2 3">
    <name type="scientific">Rhizobium jaguaris</name>
    <dbReference type="NCBI Taxonomy" id="1312183"/>
    <lineage>
        <taxon>Bacteria</taxon>
        <taxon>Pseudomonadati</taxon>
        <taxon>Pseudomonadota</taxon>
        <taxon>Alphaproteobacteria</taxon>
        <taxon>Hyphomicrobiales</taxon>
        <taxon>Rhizobiaceae</taxon>
        <taxon>Rhizobium/Agrobacterium group</taxon>
        <taxon>Rhizobium</taxon>
    </lineage>
</organism>
<dbReference type="GO" id="GO:0004519">
    <property type="term" value="F:endonuclease activity"/>
    <property type="evidence" value="ECO:0007669"/>
    <property type="project" value="UniProtKB-KW"/>
</dbReference>
<dbReference type="InterPro" id="IPR058712">
    <property type="entry name" value="SRA_ScoMcrA"/>
</dbReference>
<dbReference type="AlphaFoldDB" id="A0A387FJY2"/>
<name>A0A387FJY2_9HYPH</name>
<dbReference type="Gene3D" id="1.10.30.50">
    <property type="match status" value="1"/>
</dbReference>
<keyword evidence="2" id="KW-0378">Hydrolase</keyword>
<evidence type="ECO:0000313" key="3">
    <source>
        <dbReference type="Proteomes" id="UP000282195"/>
    </source>
</evidence>
<dbReference type="EMBL" id="CP032694">
    <property type="protein sequence ID" value="AYG59680.1"/>
    <property type="molecule type" value="Genomic_DNA"/>
</dbReference>
<dbReference type="InterPro" id="IPR002711">
    <property type="entry name" value="HNH"/>
</dbReference>
<dbReference type="Proteomes" id="UP000282195">
    <property type="component" value="Chromosome"/>
</dbReference>
<dbReference type="Pfam" id="PF26348">
    <property type="entry name" value="SRA_ScoMcrA"/>
    <property type="match status" value="1"/>
</dbReference>
<dbReference type="CDD" id="cd00085">
    <property type="entry name" value="HNHc"/>
    <property type="match status" value="1"/>
</dbReference>
<proteinExistence type="predicted"/>
<gene>
    <name evidence="2" type="ORF">CCGE525_13370</name>
</gene>
<feature type="domain" description="HNH nuclease" evidence="1">
    <location>
        <begin position="186"/>
        <end position="245"/>
    </location>
</feature>
<accession>A0A387FJY2</accession>
<evidence type="ECO:0000259" key="1">
    <source>
        <dbReference type="SMART" id="SM00507"/>
    </source>
</evidence>
<keyword evidence="2" id="KW-0255">Endonuclease</keyword>